<dbReference type="InterPro" id="IPR007379">
    <property type="entry name" value="Tim44-like_dom"/>
</dbReference>
<protein>
    <submittedName>
        <fullName evidence="2">Tim44 domain-containing protein</fullName>
    </submittedName>
</protein>
<dbReference type="InterPro" id="IPR032710">
    <property type="entry name" value="NTF2-like_dom_sf"/>
</dbReference>
<dbReference type="SUPFAM" id="SSF54427">
    <property type="entry name" value="NTF2-like"/>
    <property type="match status" value="1"/>
</dbReference>
<dbReference type="AlphaFoldDB" id="A0AAT9G8G8"/>
<feature type="domain" description="Tim44-like" evidence="1">
    <location>
        <begin position="93"/>
        <end position="219"/>
    </location>
</feature>
<evidence type="ECO:0000313" key="2">
    <source>
        <dbReference type="EMBL" id="BFD46138.1"/>
    </source>
</evidence>
<name>A0AAT9G8G8_9RICK</name>
<evidence type="ECO:0000259" key="1">
    <source>
        <dbReference type="SMART" id="SM00978"/>
    </source>
</evidence>
<dbReference type="SMART" id="SM00978">
    <property type="entry name" value="Tim44"/>
    <property type="match status" value="1"/>
</dbReference>
<reference evidence="2" key="1">
    <citation type="submission" date="2024-01" db="EMBL/GenBank/DDBJ databases">
        <title>Sequencing the genomes of a sandfly, Sergentomyia squamirostris, and its two endosymbionts.</title>
        <authorList>
            <person name="Itokawa K."/>
            <person name="Sanjoba C."/>
        </authorList>
    </citation>
    <scope>NUCLEOTIDE SEQUENCE</scope>
    <source>
        <strain evidence="2">RiSSQ</strain>
    </source>
</reference>
<gene>
    <name evidence="2" type="ORF">DMENIID0002_07840</name>
</gene>
<organism evidence="2">
    <name type="scientific">Candidatus Tisiphia endosymbiont of Sergentomyia squamirostris</name>
    <dbReference type="NCBI Taxonomy" id="3113639"/>
    <lineage>
        <taxon>Bacteria</taxon>
        <taxon>Pseudomonadati</taxon>
        <taxon>Pseudomonadota</taxon>
        <taxon>Alphaproteobacteria</taxon>
        <taxon>Rickettsiales</taxon>
        <taxon>Rickettsiaceae</taxon>
        <taxon>Rickettsieae</taxon>
        <taxon>Candidatus Tisiphia</taxon>
    </lineage>
</organism>
<sequence>MSAQIIELLIFAGVAFIIINRLIATLGSTSEDDPAKRKSSFFGETGIKDVTYTAKTTASNIFKNNLPHSVVKTPTINPMELDGLIVEENSTAIISGLEAVLAKLPSFKARKFLHSAKAALELIIEASNDDDIEDLLTLVDKRYIQEFHIFSETYGEFVNGSILDAKISEAYTFANNIFIKVLFTGKKITSSIKYMQEEWTFSRSLISKNTDWFLTKVDRLEEEELAS</sequence>
<accession>A0AAT9G8G8</accession>
<proteinExistence type="predicted"/>
<dbReference type="EMBL" id="AP029170">
    <property type="protein sequence ID" value="BFD46138.1"/>
    <property type="molecule type" value="Genomic_DNA"/>
</dbReference>